<dbReference type="EMBL" id="DXGF01000085">
    <property type="protein sequence ID" value="HIW83580.1"/>
    <property type="molecule type" value="Genomic_DNA"/>
</dbReference>
<comment type="caution">
    <text evidence="2">The sequence shown here is derived from an EMBL/GenBank/DDBJ whole genome shotgun (WGS) entry which is preliminary data.</text>
</comment>
<gene>
    <name evidence="2" type="ORF">H9873_04575</name>
</gene>
<sequence length="141" mass="16819">MERRITIEEAGTYKEDYQMKMLLAGEPEGLLPVKARGMDGSSFYDYDVSGKVSFQAMYERSKISGEDLKLFLRQFQAVLTEVRRYLLDINRILLRPEYLFYEEGRVHFCYYPPFQGNLWEEFHSLTEYFVKQADYEDKECV</sequence>
<feature type="non-terminal residue" evidence="2">
    <location>
        <position position="141"/>
    </location>
</feature>
<reference evidence="2" key="1">
    <citation type="journal article" date="2021" name="PeerJ">
        <title>Extensive microbial diversity within the chicken gut microbiome revealed by metagenomics and culture.</title>
        <authorList>
            <person name="Gilroy R."/>
            <person name="Ravi A."/>
            <person name="Getino M."/>
            <person name="Pursley I."/>
            <person name="Horton D.L."/>
            <person name="Alikhan N.F."/>
            <person name="Baker D."/>
            <person name="Gharbi K."/>
            <person name="Hall N."/>
            <person name="Watson M."/>
            <person name="Adriaenssens E.M."/>
            <person name="Foster-Nyarko E."/>
            <person name="Jarju S."/>
            <person name="Secka A."/>
            <person name="Antonio M."/>
            <person name="Oren A."/>
            <person name="Chaudhuri R.R."/>
            <person name="La Ragione R."/>
            <person name="Hildebrand F."/>
            <person name="Pallen M.J."/>
        </authorList>
    </citation>
    <scope>NUCLEOTIDE SEQUENCE</scope>
    <source>
        <strain evidence="2">ChiSxjej1B13-11762</strain>
    </source>
</reference>
<proteinExistence type="predicted"/>
<dbReference type="Proteomes" id="UP000824263">
    <property type="component" value="Unassembled WGS sequence"/>
</dbReference>
<dbReference type="Pfam" id="PF19909">
    <property type="entry name" value="DUF6382"/>
    <property type="match status" value="1"/>
</dbReference>
<protein>
    <recommendedName>
        <fullName evidence="1">DUF6382 domain-containing protein</fullName>
    </recommendedName>
</protein>
<evidence type="ECO:0000259" key="1">
    <source>
        <dbReference type="Pfam" id="PF19909"/>
    </source>
</evidence>
<feature type="domain" description="DUF6382" evidence="1">
    <location>
        <begin position="5"/>
        <end position="141"/>
    </location>
</feature>
<evidence type="ECO:0000313" key="2">
    <source>
        <dbReference type="EMBL" id="HIW83580.1"/>
    </source>
</evidence>
<organism evidence="2 3">
    <name type="scientific">Candidatus Dorea gallistercoris</name>
    <dbReference type="NCBI Taxonomy" id="2838542"/>
    <lineage>
        <taxon>Bacteria</taxon>
        <taxon>Bacillati</taxon>
        <taxon>Bacillota</taxon>
        <taxon>Clostridia</taxon>
        <taxon>Lachnospirales</taxon>
        <taxon>Lachnospiraceae</taxon>
        <taxon>Dorea</taxon>
    </lineage>
</organism>
<accession>A0A9D1UEJ4</accession>
<name>A0A9D1UEJ4_9FIRM</name>
<reference evidence="2" key="2">
    <citation type="submission" date="2021-04" db="EMBL/GenBank/DDBJ databases">
        <authorList>
            <person name="Gilroy R."/>
        </authorList>
    </citation>
    <scope>NUCLEOTIDE SEQUENCE</scope>
    <source>
        <strain evidence="2">ChiSxjej1B13-11762</strain>
    </source>
</reference>
<dbReference type="AlphaFoldDB" id="A0A9D1UEJ4"/>
<dbReference type="InterPro" id="IPR045962">
    <property type="entry name" value="DUF6382"/>
</dbReference>
<evidence type="ECO:0000313" key="3">
    <source>
        <dbReference type="Proteomes" id="UP000824263"/>
    </source>
</evidence>